<dbReference type="GO" id="GO:0016020">
    <property type="term" value="C:membrane"/>
    <property type="evidence" value="ECO:0007669"/>
    <property type="project" value="InterPro"/>
</dbReference>
<dbReference type="EMBL" id="WVHS01000001">
    <property type="protein sequence ID" value="MXV14634.1"/>
    <property type="molecule type" value="Genomic_DNA"/>
</dbReference>
<feature type="transmembrane region" description="Helical" evidence="2">
    <location>
        <begin position="86"/>
        <end position="112"/>
    </location>
</feature>
<evidence type="ECO:0000313" key="5">
    <source>
        <dbReference type="Proteomes" id="UP000451233"/>
    </source>
</evidence>
<feature type="transmembrane region" description="Helical" evidence="2">
    <location>
        <begin position="124"/>
        <end position="141"/>
    </location>
</feature>
<dbReference type="RefSeq" id="WP_160905593.1">
    <property type="nucleotide sequence ID" value="NZ_WVHS01000001.1"/>
</dbReference>
<dbReference type="PANTHER" id="PTHR34220">
    <property type="entry name" value="SENSOR HISTIDINE KINASE YPDA"/>
    <property type="match status" value="1"/>
</dbReference>
<gene>
    <name evidence="4" type="ORF">GS398_04940</name>
</gene>
<feature type="transmembrane region" description="Helical" evidence="2">
    <location>
        <begin position="51"/>
        <end position="74"/>
    </location>
</feature>
<evidence type="ECO:0000256" key="2">
    <source>
        <dbReference type="SAM" id="Phobius"/>
    </source>
</evidence>
<dbReference type="Proteomes" id="UP000451233">
    <property type="component" value="Unassembled WGS sequence"/>
</dbReference>
<keyword evidence="1" id="KW-0175">Coiled coil</keyword>
<reference evidence="4 5" key="1">
    <citation type="submission" date="2019-11" db="EMBL/GenBank/DDBJ databases">
        <title>Pedobacter sp. HMF7056 Genome sequencing and assembly.</title>
        <authorList>
            <person name="Kang H."/>
            <person name="Kim H."/>
            <person name="Joh K."/>
        </authorList>
    </citation>
    <scope>NUCLEOTIDE SEQUENCE [LARGE SCALE GENOMIC DNA]</scope>
    <source>
        <strain evidence="4 5">HMF7056</strain>
    </source>
</reference>
<feature type="coiled-coil region" evidence="1">
    <location>
        <begin position="145"/>
        <end position="172"/>
    </location>
</feature>
<dbReference type="PANTHER" id="PTHR34220:SF7">
    <property type="entry name" value="SENSOR HISTIDINE KINASE YPDA"/>
    <property type="match status" value="1"/>
</dbReference>
<dbReference type="GO" id="GO:0000155">
    <property type="term" value="F:phosphorelay sensor kinase activity"/>
    <property type="evidence" value="ECO:0007669"/>
    <property type="project" value="InterPro"/>
</dbReference>
<keyword evidence="2" id="KW-1133">Transmembrane helix</keyword>
<dbReference type="SUPFAM" id="SSF55874">
    <property type="entry name" value="ATPase domain of HSP90 chaperone/DNA topoisomerase II/histidine kinase"/>
    <property type="match status" value="1"/>
</dbReference>
<evidence type="ECO:0000259" key="3">
    <source>
        <dbReference type="Pfam" id="PF06580"/>
    </source>
</evidence>
<evidence type="ECO:0000256" key="1">
    <source>
        <dbReference type="SAM" id="Coils"/>
    </source>
</evidence>
<feature type="domain" description="Signal transduction histidine kinase internal region" evidence="3">
    <location>
        <begin position="169"/>
        <end position="248"/>
    </location>
</feature>
<sequence length="358" mass="40923">MQKELSFYNRYSWLRINIKYGLLLGLLIGTLLCIFRSIIQGQIIPGRSILYNMLFSVVISLSICNSTWVMECLWKLRSGKYWQFIALYYIGCLAGMVIGIELTYVLISFIFHTKYVFLSHPADLMASCFIVLLVCTIIYTYKSQREALYNKIKEKELDMAKLSQLKTEAELQALQSKINPHFLYNALNSIAGLIHEDAGKAEDMTIKLSKLFRYSMNAKHENYATIEEELEAVNTYLDIEKVRFGGRINFEVQVTEKTYGVRIPRFLIQPLVENSLKHGLNNVTTGGKLSVNIYRADHGIVIEVADNGAPFPAELTAGYGLQSTYDKLNLLHPDQYEVQLINHPDKKVRIAIQINQPL</sequence>
<dbReference type="InterPro" id="IPR010559">
    <property type="entry name" value="Sig_transdc_His_kin_internal"/>
</dbReference>
<name>A0A7K1XUH8_9SPHI</name>
<keyword evidence="2" id="KW-0812">Transmembrane</keyword>
<comment type="caution">
    <text evidence="4">The sequence shown here is derived from an EMBL/GenBank/DDBJ whole genome shotgun (WGS) entry which is preliminary data.</text>
</comment>
<accession>A0A7K1XUH8</accession>
<evidence type="ECO:0000313" key="4">
    <source>
        <dbReference type="EMBL" id="MXV14634.1"/>
    </source>
</evidence>
<dbReference type="Pfam" id="PF06580">
    <property type="entry name" value="His_kinase"/>
    <property type="match status" value="1"/>
</dbReference>
<dbReference type="Gene3D" id="3.30.565.10">
    <property type="entry name" value="Histidine kinase-like ATPase, C-terminal domain"/>
    <property type="match status" value="1"/>
</dbReference>
<protein>
    <recommendedName>
        <fullName evidence="3">Signal transduction histidine kinase internal region domain-containing protein</fullName>
    </recommendedName>
</protein>
<dbReference type="InterPro" id="IPR050640">
    <property type="entry name" value="Bact_2-comp_sensor_kinase"/>
</dbReference>
<dbReference type="InterPro" id="IPR036890">
    <property type="entry name" value="HATPase_C_sf"/>
</dbReference>
<proteinExistence type="predicted"/>
<dbReference type="AlphaFoldDB" id="A0A7K1XUH8"/>
<organism evidence="4 5">
    <name type="scientific">Hufsiella ginkgonis</name>
    <dbReference type="NCBI Taxonomy" id="2695274"/>
    <lineage>
        <taxon>Bacteria</taxon>
        <taxon>Pseudomonadati</taxon>
        <taxon>Bacteroidota</taxon>
        <taxon>Sphingobacteriia</taxon>
        <taxon>Sphingobacteriales</taxon>
        <taxon>Sphingobacteriaceae</taxon>
        <taxon>Hufsiella</taxon>
    </lineage>
</organism>
<keyword evidence="5" id="KW-1185">Reference proteome</keyword>
<feature type="transmembrane region" description="Helical" evidence="2">
    <location>
        <begin position="20"/>
        <end position="39"/>
    </location>
</feature>
<keyword evidence="2" id="KW-0472">Membrane</keyword>